<reference evidence="1" key="2">
    <citation type="journal article" date="2015" name="Fish Shellfish Immunol.">
        <title>Early steps in the European eel (Anguilla anguilla)-Vibrio vulnificus interaction in the gills: Role of the RtxA13 toxin.</title>
        <authorList>
            <person name="Callol A."/>
            <person name="Pajuelo D."/>
            <person name="Ebbesson L."/>
            <person name="Teles M."/>
            <person name="MacKenzie S."/>
            <person name="Amaro C."/>
        </authorList>
    </citation>
    <scope>NUCLEOTIDE SEQUENCE</scope>
</reference>
<evidence type="ECO:0000313" key="1">
    <source>
        <dbReference type="EMBL" id="JAH55724.1"/>
    </source>
</evidence>
<name>A0A0E9TPU4_ANGAN</name>
<protein>
    <submittedName>
        <fullName evidence="1">Uncharacterized protein</fullName>
    </submittedName>
</protein>
<proteinExistence type="predicted"/>
<sequence>MIGVILHKLLTILCRIFASSS</sequence>
<organism evidence="1">
    <name type="scientific">Anguilla anguilla</name>
    <name type="common">European freshwater eel</name>
    <name type="synonym">Muraena anguilla</name>
    <dbReference type="NCBI Taxonomy" id="7936"/>
    <lineage>
        <taxon>Eukaryota</taxon>
        <taxon>Metazoa</taxon>
        <taxon>Chordata</taxon>
        <taxon>Craniata</taxon>
        <taxon>Vertebrata</taxon>
        <taxon>Euteleostomi</taxon>
        <taxon>Actinopterygii</taxon>
        <taxon>Neopterygii</taxon>
        <taxon>Teleostei</taxon>
        <taxon>Anguilliformes</taxon>
        <taxon>Anguillidae</taxon>
        <taxon>Anguilla</taxon>
    </lineage>
</organism>
<accession>A0A0E9TPU4</accession>
<dbReference type="EMBL" id="GBXM01052853">
    <property type="protein sequence ID" value="JAH55724.1"/>
    <property type="molecule type" value="Transcribed_RNA"/>
</dbReference>
<reference evidence="1" key="1">
    <citation type="submission" date="2014-11" db="EMBL/GenBank/DDBJ databases">
        <authorList>
            <person name="Amaro Gonzalez C."/>
        </authorList>
    </citation>
    <scope>NUCLEOTIDE SEQUENCE</scope>
</reference>
<dbReference type="AlphaFoldDB" id="A0A0E9TPU4"/>
<dbReference type="EMBL" id="GBXM01042114">
    <property type="protein sequence ID" value="JAH66463.1"/>
    <property type="molecule type" value="Transcribed_RNA"/>
</dbReference>